<evidence type="ECO:0000313" key="1">
    <source>
        <dbReference type="EMBL" id="PIS08933.1"/>
    </source>
</evidence>
<proteinExistence type="predicted"/>
<dbReference type="EMBL" id="PEZT01000024">
    <property type="protein sequence ID" value="PIS08933.1"/>
    <property type="molecule type" value="Genomic_DNA"/>
</dbReference>
<name>A0A2H0W8E8_9BACT</name>
<accession>A0A2H0W8E8</accession>
<comment type="caution">
    <text evidence="1">The sequence shown here is derived from an EMBL/GenBank/DDBJ whole genome shotgun (WGS) entry which is preliminary data.</text>
</comment>
<reference evidence="2" key="1">
    <citation type="submission" date="2017-09" db="EMBL/GenBank/DDBJ databases">
        <title>Depth-based differentiation of microbial function through sediment-hosted aquifers and enrichment of novel symbionts in the deep terrestrial subsurface.</title>
        <authorList>
            <person name="Probst A.J."/>
            <person name="Ladd B."/>
            <person name="Jarett J.K."/>
            <person name="Geller-Mcgrath D.E."/>
            <person name="Sieber C.M.K."/>
            <person name="Emerson J.B."/>
            <person name="Anantharaman K."/>
            <person name="Thomas B.C."/>
            <person name="Malmstrom R."/>
            <person name="Stieglmeier M."/>
            <person name="Klingl A."/>
            <person name="Woyke T."/>
            <person name="Ryan C.M."/>
            <person name="Banfield J.F."/>
        </authorList>
    </citation>
    <scope>NUCLEOTIDE SEQUENCE [LARGE SCALE GENOMIC DNA]</scope>
</reference>
<organism evidence="1 2">
    <name type="scientific">Candidatus Beckwithbacteria bacterium CG10_big_fil_rev_8_21_14_0_10_34_10</name>
    <dbReference type="NCBI Taxonomy" id="1974495"/>
    <lineage>
        <taxon>Bacteria</taxon>
        <taxon>Candidatus Beckwithiibacteriota</taxon>
    </lineage>
</organism>
<dbReference type="AlphaFoldDB" id="A0A2H0W8E8"/>
<sequence length="215" mass="24923">MTIERLSCGQEATPTAIVVPEPAIIHPNIEVTSIPEDWFNKAEPFWQKTIDNYQSFYHNFPLDFPSLDNLRKARIITITPQESNIPNHYLAYLAEENSLNLAHATTLISSKFELPLTKKGLEKMCNTCLTDLLTTPYWGLSFPGPRIDSDIQRVYPDQIAKWKFFTNPYFWEKPFCIPEFLETLKAEFPQAARFSFPLFESHIGVDINEQFFQPK</sequence>
<protein>
    <submittedName>
        <fullName evidence="1">Uncharacterized protein</fullName>
    </submittedName>
</protein>
<evidence type="ECO:0000313" key="2">
    <source>
        <dbReference type="Proteomes" id="UP000230093"/>
    </source>
</evidence>
<dbReference type="Proteomes" id="UP000230093">
    <property type="component" value="Unassembled WGS sequence"/>
</dbReference>
<gene>
    <name evidence="1" type="ORF">COT75_04260</name>
</gene>